<dbReference type="GO" id="GO:0005815">
    <property type="term" value="C:microtubule organizing center"/>
    <property type="evidence" value="ECO:0007669"/>
    <property type="project" value="UniProtKB-SubCell"/>
</dbReference>
<dbReference type="OrthoDB" id="3344830at2759"/>
<name>A0A6G1G1D4_9PEZI</name>
<proteinExistence type="inferred from homology"/>
<dbReference type="EMBL" id="ML975160">
    <property type="protein sequence ID" value="KAF1811853.1"/>
    <property type="molecule type" value="Genomic_DNA"/>
</dbReference>
<dbReference type="GO" id="GO:0005634">
    <property type="term" value="C:nucleus"/>
    <property type="evidence" value="ECO:0007669"/>
    <property type="project" value="UniProtKB-SubCell"/>
</dbReference>
<evidence type="ECO:0000256" key="8">
    <source>
        <dbReference type="ARBA" id="ARBA00023242"/>
    </source>
</evidence>
<comment type="similarity">
    <text evidence="2 11">Belongs to the SPC24 family.</text>
</comment>
<dbReference type="PANTHER" id="PTHR22142">
    <property type="match status" value="1"/>
</dbReference>
<feature type="coiled-coil region" evidence="12">
    <location>
        <begin position="96"/>
        <end position="123"/>
    </location>
</feature>
<dbReference type="InterPro" id="IPR038066">
    <property type="entry name" value="Spc24_Fungi_globular_sf"/>
</dbReference>
<evidence type="ECO:0000256" key="9">
    <source>
        <dbReference type="ARBA" id="ARBA00023306"/>
    </source>
</evidence>
<keyword evidence="4 11" id="KW-0132">Cell division</keyword>
<sequence>MLLDEEPATLIQGCIQNFNIAPDRSSLTRISTSLSALSATRQVRLQSLQSDLSHLSRHLSKLSSQHQLTVSSHNPSEYSAEILRLDAEKFRVAKQANDLEIESERLELELENLKSQLNDLDAQGIEGGAEAMRPRDETEDETVLKLKVYRSLGIDAEPDTATGQYNKAVIRNTAKGDVHVVNIDTKFSRYFYANYFWQTL</sequence>
<dbReference type="GO" id="GO:0008017">
    <property type="term" value="F:microtubule binding"/>
    <property type="evidence" value="ECO:0007669"/>
    <property type="project" value="TreeGrafter"/>
</dbReference>
<comment type="function">
    <text evidence="11">Acts as a component of the essential kinetochore-associated NDC80 complex, which is required for chromosome segregation and spindle checkpoint activity.</text>
</comment>
<dbReference type="RefSeq" id="XP_033533484.1">
    <property type="nucleotide sequence ID" value="XM_033683059.1"/>
</dbReference>
<accession>A0A6G1G1D4</accession>
<evidence type="ECO:0000256" key="3">
    <source>
        <dbReference type="ARBA" id="ARBA00022454"/>
    </source>
</evidence>
<evidence type="ECO:0000256" key="4">
    <source>
        <dbReference type="ARBA" id="ARBA00022618"/>
    </source>
</evidence>
<dbReference type="SUPFAM" id="SSF143026">
    <property type="entry name" value="Kinetochore globular domain"/>
    <property type="match status" value="1"/>
</dbReference>
<reference evidence="13 15" key="1">
    <citation type="submission" date="2020-01" db="EMBL/GenBank/DDBJ databases">
        <authorList>
            <consortium name="DOE Joint Genome Institute"/>
            <person name="Haridas S."/>
            <person name="Albert R."/>
            <person name="Binder M."/>
            <person name="Bloem J."/>
            <person name="Labutti K."/>
            <person name="Salamov A."/>
            <person name="Andreopoulos B."/>
            <person name="Baker S.E."/>
            <person name="Barry K."/>
            <person name="Bills G."/>
            <person name="Bluhm B.H."/>
            <person name="Cannon C."/>
            <person name="Castanera R."/>
            <person name="Culley D.E."/>
            <person name="Daum C."/>
            <person name="Ezra D."/>
            <person name="Gonzalez J.B."/>
            <person name="Henrissat B."/>
            <person name="Kuo A."/>
            <person name="Liang C."/>
            <person name="Lipzen A."/>
            <person name="Lutzoni F."/>
            <person name="Magnuson J."/>
            <person name="Mondo S."/>
            <person name="Nolan M."/>
            <person name="Ohm R."/>
            <person name="Pangilinan J."/>
            <person name="Park H.-J."/>
            <person name="Ramirez L."/>
            <person name="Alfaro M."/>
            <person name="Sun H."/>
            <person name="Tritt A."/>
            <person name="Yoshinaga Y."/>
            <person name="Zwiers L.-H."/>
            <person name="Turgeon B.G."/>
            <person name="Goodwin S.B."/>
            <person name="Spatafora J.W."/>
            <person name="Crous P.W."/>
            <person name="Grigoriev I.V."/>
        </authorList>
    </citation>
    <scope>NUCLEOTIDE SEQUENCE</scope>
    <source>
        <strain evidence="13 15">CBS 781.70</strain>
    </source>
</reference>
<evidence type="ECO:0000256" key="2">
    <source>
        <dbReference type="ARBA" id="ARBA00007804"/>
    </source>
</evidence>
<dbReference type="Pfam" id="PF08286">
    <property type="entry name" value="Spc24"/>
    <property type="match status" value="1"/>
</dbReference>
<comment type="subunit">
    <text evidence="11">Component of the NDC80 complex.</text>
</comment>
<dbReference type="GeneID" id="54423629"/>
<gene>
    <name evidence="13 15" type="ORF">P152DRAFT_53519</name>
</gene>
<keyword evidence="7 12" id="KW-0175">Coiled coil</keyword>
<evidence type="ECO:0000256" key="12">
    <source>
        <dbReference type="SAM" id="Coils"/>
    </source>
</evidence>
<dbReference type="GO" id="GO:0051301">
    <property type="term" value="P:cell division"/>
    <property type="evidence" value="ECO:0007669"/>
    <property type="project" value="UniProtKB-UniRule"/>
</dbReference>
<dbReference type="Proteomes" id="UP000504638">
    <property type="component" value="Unplaced"/>
</dbReference>
<evidence type="ECO:0000256" key="7">
    <source>
        <dbReference type="ARBA" id="ARBA00023054"/>
    </source>
</evidence>
<evidence type="ECO:0000313" key="15">
    <source>
        <dbReference type="RefSeq" id="XP_033533484.1"/>
    </source>
</evidence>
<dbReference type="Gene3D" id="3.30.160.430">
    <property type="match status" value="1"/>
</dbReference>
<dbReference type="GO" id="GO:0007059">
    <property type="term" value="P:chromosome segregation"/>
    <property type="evidence" value="ECO:0007669"/>
    <property type="project" value="TreeGrafter"/>
</dbReference>
<reference evidence="15" key="2">
    <citation type="submission" date="2020-04" db="EMBL/GenBank/DDBJ databases">
        <authorList>
            <consortium name="NCBI Genome Project"/>
        </authorList>
    </citation>
    <scope>NUCLEOTIDE SEQUENCE</scope>
    <source>
        <strain evidence="15">CBS 781.70</strain>
    </source>
</reference>
<evidence type="ECO:0000256" key="1">
    <source>
        <dbReference type="ARBA" id="ARBA00004267"/>
    </source>
</evidence>
<dbReference type="GO" id="GO:0031262">
    <property type="term" value="C:Ndc80 complex"/>
    <property type="evidence" value="ECO:0007669"/>
    <property type="project" value="TreeGrafter"/>
</dbReference>
<keyword evidence="9 11" id="KW-0131">Cell cycle</keyword>
<keyword evidence="6 11" id="KW-0995">Kinetochore</keyword>
<keyword evidence="5 11" id="KW-0498">Mitosis</keyword>
<reference evidence="15" key="3">
    <citation type="submission" date="2025-04" db="UniProtKB">
        <authorList>
            <consortium name="RefSeq"/>
        </authorList>
    </citation>
    <scope>IDENTIFICATION</scope>
    <source>
        <strain evidence="15">CBS 781.70</strain>
    </source>
</reference>
<protein>
    <recommendedName>
        <fullName evidence="11">Kinetochore protein Spc24</fullName>
    </recommendedName>
</protein>
<dbReference type="AlphaFoldDB" id="A0A6G1G1D4"/>
<evidence type="ECO:0000256" key="6">
    <source>
        <dbReference type="ARBA" id="ARBA00022838"/>
    </source>
</evidence>
<evidence type="ECO:0000313" key="14">
    <source>
        <dbReference type="Proteomes" id="UP000504638"/>
    </source>
</evidence>
<keyword evidence="10 11" id="KW-0137">Centromere</keyword>
<comment type="subcellular location">
    <subcellularLocation>
        <location evidence="1">Cytoplasm</location>
        <location evidence="1">Cytoskeleton</location>
        <location evidence="1">Microtubule organizing center</location>
    </subcellularLocation>
    <subcellularLocation>
        <location evidence="11">Nucleus</location>
    </subcellularLocation>
    <subcellularLocation>
        <location evidence="11">Chromosome</location>
        <location evidence="11">Centromere</location>
        <location evidence="11">Kinetochore</location>
    </subcellularLocation>
</comment>
<dbReference type="CDD" id="cd11565">
    <property type="entry name" value="RWD_Spc24"/>
    <property type="match status" value="1"/>
</dbReference>
<dbReference type="PANTHER" id="PTHR22142:SF2">
    <property type="entry name" value="KINETOCHORE PROTEIN SPC24"/>
    <property type="match status" value="1"/>
</dbReference>
<evidence type="ECO:0000256" key="5">
    <source>
        <dbReference type="ARBA" id="ARBA00022776"/>
    </source>
</evidence>
<evidence type="ECO:0000313" key="13">
    <source>
        <dbReference type="EMBL" id="KAF1811853.1"/>
    </source>
</evidence>
<keyword evidence="8 11" id="KW-0539">Nucleus</keyword>
<keyword evidence="14" id="KW-1185">Reference proteome</keyword>
<evidence type="ECO:0000256" key="10">
    <source>
        <dbReference type="ARBA" id="ARBA00023328"/>
    </source>
</evidence>
<evidence type="ECO:0000256" key="11">
    <source>
        <dbReference type="RuleBase" id="RU368011"/>
    </source>
</evidence>
<dbReference type="InterPro" id="IPR013252">
    <property type="entry name" value="Ndc80_Spc24"/>
</dbReference>
<keyword evidence="3 11" id="KW-0158">Chromosome</keyword>
<organism evidence="13">
    <name type="scientific">Eremomyces bilateralis CBS 781.70</name>
    <dbReference type="NCBI Taxonomy" id="1392243"/>
    <lineage>
        <taxon>Eukaryota</taxon>
        <taxon>Fungi</taxon>
        <taxon>Dikarya</taxon>
        <taxon>Ascomycota</taxon>
        <taxon>Pezizomycotina</taxon>
        <taxon>Dothideomycetes</taxon>
        <taxon>Dothideomycetes incertae sedis</taxon>
        <taxon>Eremomycetales</taxon>
        <taxon>Eremomycetaceae</taxon>
        <taxon>Eremomyces</taxon>
    </lineage>
</organism>